<dbReference type="GO" id="GO:0015679">
    <property type="term" value="P:plasma membrane copper ion transport"/>
    <property type="evidence" value="ECO:0007669"/>
    <property type="project" value="TreeGrafter"/>
</dbReference>
<dbReference type="PANTHER" id="PTHR30097:SF15">
    <property type="entry name" value="CATION EFFLUX SYSTEM PROTEIN CUSB"/>
    <property type="match status" value="1"/>
</dbReference>
<comment type="similarity">
    <text evidence="1">Belongs to the membrane fusion protein (MFP) (TC 8.A.1) family.</text>
</comment>
<dbReference type="RefSeq" id="WP_137091021.1">
    <property type="nucleotide sequence ID" value="NZ_CP028923.1"/>
</dbReference>
<sequence>MKLSNKYKLIMYGIFMLLIGVLSGLFIGGSDGKEQESATEQHDHSEETIYTCSMHPQIRQNEPGDCPICGMDLIPVEDGGDEGLDPDVVTMSETAMQLAKIQTMTVARGNAGKVLRLTGKVKQDERKVFLQTAHIPGRIERLNVNFTGERVKRGQVIAYIYSPELVTAQEELFEAKKIRETQPSLYESAKRKLRNWKLSERQIENIAESGRVRTEFPITADVSGYVVEKTVNIGDHVKQGESLYEIADLSTVWVMFDLYESDLPWVDEGDSITFTIRSIPGKTYESVIDYIDPVIDPQTRVASARVTVKNPDDRLKPEMFATGIVDAKVENIDESIMIPESSVLWTGTRSVVYVRSDSETKTGFQLREVTLGPQANDQYIVLDGLSPGEEIVVNGTFSVDAAAQLADKPSMMNRNVSGLNLEDEININGKEQIENLIDQYLDLKNSLVNDNLNSANTSADKLLTNLNAINLNNFSGEAKTMFDEYKDNLSKSLTIFTSADDIESARDTFITISNQIIEVAEIFNSGSVEYYIQHCPMADSNNGADWLSADEEIRNPYFGDAMLTCGEVKSKIH</sequence>
<feature type="transmembrane region" description="Helical" evidence="3">
    <location>
        <begin position="9"/>
        <end position="29"/>
    </location>
</feature>
<feature type="domain" description="DUF3347" evidence="4">
    <location>
        <begin position="437"/>
        <end position="525"/>
    </location>
</feature>
<dbReference type="Pfam" id="PF11827">
    <property type="entry name" value="DUF3347"/>
    <property type="match status" value="1"/>
</dbReference>
<gene>
    <name evidence="10" type="ORF">DCC35_12040</name>
</gene>
<evidence type="ECO:0000259" key="7">
    <source>
        <dbReference type="Pfam" id="PF25919"/>
    </source>
</evidence>
<dbReference type="InterPro" id="IPR058790">
    <property type="entry name" value="BSH_CusB"/>
</dbReference>
<dbReference type="InterPro" id="IPR051909">
    <property type="entry name" value="MFP_Cation_Efflux"/>
</dbReference>
<dbReference type="Pfam" id="PF25975">
    <property type="entry name" value="CzcB_C"/>
    <property type="match status" value="1"/>
</dbReference>
<evidence type="ECO:0000259" key="6">
    <source>
        <dbReference type="Pfam" id="PF25869"/>
    </source>
</evidence>
<dbReference type="Pfam" id="PF25919">
    <property type="entry name" value="BSH_CusB"/>
    <property type="match status" value="1"/>
</dbReference>
<dbReference type="Proteomes" id="UP000298616">
    <property type="component" value="Chromosome"/>
</dbReference>
<evidence type="ECO:0000259" key="4">
    <source>
        <dbReference type="Pfam" id="PF11827"/>
    </source>
</evidence>
<dbReference type="AlphaFoldDB" id="A0A4D7JU00"/>
<evidence type="ECO:0000259" key="9">
    <source>
        <dbReference type="Pfam" id="PF25975"/>
    </source>
</evidence>
<evidence type="ECO:0000313" key="10">
    <source>
        <dbReference type="EMBL" id="QCK17070.1"/>
    </source>
</evidence>
<dbReference type="Pfam" id="PF25954">
    <property type="entry name" value="Beta-barrel_RND_2"/>
    <property type="match status" value="1"/>
</dbReference>
<dbReference type="InterPro" id="IPR021782">
    <property type="entry name" value="DUF3347"/>
</dbReference>
<dbReference type="FunFam" id="2.40.30.170:FF:000010">
    <property type="entry name" value="Efflux RND transporter periplasmic adaptor subunit"/>
    <property type="match status" value="1"/>
</dbReference>
<name>A0A4D7JU00_9BACT</name>
<feature type="domain" description="CusB-like barrel-sandwich hybrid" evidence="7">
    <location>
        <begin position="134"/>
        <end position="247"/>
    </location>
</feature>
<dbReference type="GO" id="GO:0022857">
    <property type="term" value="F:transmembrane transporter activity"/>
    <property type="evidence" value="ECO:0007669"/>
    <property type="project" value="InterPro"/>
</dbReference>
<evidence type="ECO:0000256" key="2">
    <source>
        <dbReference type="ARBA" id="ARBA00022448"/>
    </source>
</evidence>
<keyword evidence="3" id="KW-0472">Membrane</keyword>
<organism evidence="10 11">
    <name type="scientific">Mangrovivirga cuniculi</name>
    <dbReference type="NCBI Taxonomy" id="2715131"/>
    <lineage>
        <taxon>Bacteria</taxon>
        <taxon>Pseudomonadati</taxon>
        <taxon>Bacteroidota</taxon>
        <taxon>Cytophagia</taxon>
        <taxon>Cytophagales</taxon>
        <taxon>Mangrovivirgaceae</taxon>
        <taxon>Mangrovivirga</taxon>
    </lineage>
</organism>
<dbReference type="GO" id="GO:0060003">
    <property type="term" value="P:copper ion export"/>
    <property type="evidence" value="ECO:0007669"/>
    <property type="project" value="TreeGrafter"/>
</dbReference>
<dbReference type="SUPFAM" id="SSF111369">
    <property type="entry name" value="HlyD-like secretion proteins"/>
    <property type="match status" value="1"/>
</dbReference>
<evidence type="ECO:0000259" key="8">
    <source>
        <dbReference type="Pfam" id="PF25954"/>
    </source>
</evidence>
<keyword evidence="11" id="KW-1185">Reference proteome</keyword>
<dbReference type="NCBIfam" id="TIGR01730">
    <property type="entry name" value="RND_mfp"/>
    <property type="match status" value="1"/>
</dbReference>
<evidence type="ECO:0000313" key="11">
    <source>
        <dbReference type="Proteomes" id="UP000298616"/>
    </source>
</evidence>
<keyword evidence="3" id="KW-0812">Transmembrane</keyword>
<evidence type="ECO:0000256" key="3">
    <source>
        <dbReference type="SAM" id="Phobius"/>
    </source>
</evidence>
<dbReference type="InterPro" id="IPR058649">
    <property type="entry name" value="CzcB_C"/>
</dbReference>
<dbReference type="GO" id="GO:0030288">
    <property type="term" value="C:outer membrane-bounded periplasmic space"/>
    <property type="evidence" value="ECO:0007669"/>
    <property type="project" value="TreeGrafter"/>
</dbReference>
<keyword evidence="2" id="KW-0813">Transport</keyword>
<dbReference type="Gene3D" id="2.40.420.20">
    <property type="match status" value="1"/>
</dbReference>
<dbReference type="KEGG" id="fpf:DCC35_12040"/>
<evidence type="ECO:0000256" key="1">
    <source>
        <dbReference type="ARBA" id="ARBA00009477"/>
    </source>
</evidence>
<feature type="domain" description="Heavy metal binding" evidence="5">
    <location>
        <begin position="50"/>
        <end position="76"/>
    </location>
</feature>
<accession>A0A4D7JU00</accession>
<feature type="domain" description="CusB-like three alpha-helical bundle" evidence="6">
    <location>
        <begin position="164"/>
        <end position="214"/>
    </location>
</feature>
<dbReference type="Gene3D" id="2.40.30.170">
    <property type="match status" value="1"/>
</dbReference>
<keyword evidence="3" id="KW-1133">Transmembrane helix</keyword>
<feature type="domain" description="CzcB-like C-terminal circularly permuted SH3-like" evidence="9">
    <location>
        <begin position="336"/>
        <end position="398"/>
    </location>
</feature>
<protein>
    <submittedName>
        <fullName evidence="10">Efflux RND transporter periplasmic adaptor subunit</fullName>
    </submittedName>
</protein>
<dbReference type="EMBL" id="CP028923">
    <property type="protein sequence ID" value="QCK17070.1"/>
    <property type="molecule type" value="Genomic_DNA"/>
</dbReference>
<dbReference type="InterPro" id="IPR058791">
    <property type="entry name" value="3HB_CusB"/>
</dbReference>
<dbReference type="GO" id="GO:0046914">
    <property type="term" value="F:transition metal ion binding"/>
    <property type="evidence" value="ECO:0007669"/>
    <property type="project" value="TreeGrafter"/>
</dbReference>
<dbReference type="OrthoDB" id="9806939at2"/>
<dbReference type="PANTHER" id="PTHR30097">
    <property type="entry name" value="CATION EFFLUX SYSTEM PROTEIN CUSB"/>
    <property type="match status" value="1"/>
</dbReference>
<dbReference type="Pfam" id="PF25869">
    <property type="entry name" value="3HB_CusB"/>
    <property type="match status" value="1"/>
</dbReference>
<dbReference type="InterPro" id="IPR058792">
    <property type="entry name" value="Beta-barrel_RND_2"/>
</dbReference>
<evidence type="ECO:0000259" key="5">
    <source>
        <dbReference type="Pfam" id="PF19335"/>
    </source>
</evidence>
<dbReference type="InterPro" id="IPR006143">
    <property type="entry name" value="RND_pump_MFP"/>
</dbReference>
<feature type="domain" description="CusB-like beta-barrel" evidence="8">
    <location>
        <begin position="251"/>
        <end position="323"/>
    </location>
</feature>
<dbReference type="Pfam" id="PF19335">
    <property type="entry name" value="HMBD"/>
    <property type="match status" value="1"/>
</dbReference>
<reference evidence="10 11" key="1">
    <citation type="submission" date="2018-04" db="EMBL/GenBank/DDBJ databases">
        <title>Complete genome uncultured novel isolate.</title>
        <authorList>
            <person name="Merlino G."/>
        </authorList>
    </citation>
    <scope>NUCLEOTIDE SEQUENCE [LARGE SCALE GENOMIC DNA]</scope>
    <source>
        <strain evidence="11">R1DC9</strain>
    </source>
</reference>
<dbReference type="InterPro" id="IPR045800">
    <property type="entry name" value="HMBD"/>
</dbReference>
<dbReference type="GO" id="GO:0016020">
    <property type="term" value="C:membrane"/>
    <property type="evidence" value="ECO:0007669"/>
    <property type="project" value="InterPro"/>
</dbReference>
<proteinExistence type="inferred from homology"/>